<dbReference type="EMBL" id="FUGE01000130">
    <property type="protein sequence ID" value="SJM71631.1"/>
    <property type="molecule type" value="Genomic_DNA"/>
</dbReference>
<dbReference type="OrthoDB" id="6658954at2"/>
<name>A0A1R4GU49_9GAMM</name>
<dbReference type="RefSeq" id="WP_077451043.1">
    <property type="nucleotide sequence ID" value="NZ_FUGE01000130.1"/>
</dbReference>
<evidence type="ECO:0000313" key="3">
    <source>
        <dbReference type="Proteomes" id="UP000188357"/>
    </source>
</evidence>
<keyword evidence="1" id="KW-0472">Membrane</keyword>
<proteinExistence type="predicted"/>
<feature type="transmembrane region" description="Helical" evidence="1">
    <location>
        <begin position="7"/>
        <end position="30"/>
    </location>
</feature>
<organism evidence="2 3">
    <name type="scientific">Psychrobacter piechaudii</name>
    <dbReference type="NCBI Taxonomy" id="1945521"/>
    <lineage>
        <taxon>Bacteria</taxon>
        <taxon>Pseudomonadati</taxon>
        <taxon>Pseudomonadota</taxon>
        <taxon>Gammaproteobacteria</taxon>
        <taxon>Moraxellales</taxon>
        <taxon>Moraxellaceae</taxon>
        <taxon>Psychrobacter</taxon>
    </lineage>
</organism>
<dbReference type="Proteomes" id="UP000188357">
    <property type="component" value="Unassembled WGS sequence"/>
</dbReference>
<evidence type="ECO:0000313" key="2">
    <source>
        <dbReference type="EMBL" id="SJM71631.1"/>
    </source>
</evidence>
<sequence>MNWQLLSMIWGMAATVLIGVFMIVALVVGFDDIPHIISAAVVGALVAIPISVVVTKKVNRIS</sequence>
<keyword evidence="1" id="KW-0812">Transmembrane</keyword>
<evidence type="ECO:0008006" key="4">
    <source>
        <dbReference type="Google" id="ProtNLM"/>
    </source>
</evidence>
<evidence type="ECO:0000256" key="1">
    <source>
        <dbReference type="SAM" id="Phobius"/>
    </source>
</evidence>
<accession>A0A1R4GU49</accession>
<dbReference type="AlphaFoldDB" id="A0A1R4GU49"/>
<keyword evidence="1" id="KW-1133">Transmembrane helix</keyword>
<protein>
    <recommendedName>
        <fullName evidence="4">CTP synthetase</fullName>
    </recommendedName>
</protein>
<reference evidence="2 3" key="1">
    <citation type="submission" date="2017-02" db="EMBL/GenBank/DDBJ databases">
        <authorList>
            <person name="Peterson S.W."/>
        </authorList>
    </citation>
    <scope>NUCLEOTIDE SEQUENCE [LARGE SCALE GENOMIC DNA]</scope>
    <source>
        <strain evidence="2">Psychrobacter_piechaudii</strain>
    </source>
</reference>
<keyword evidence="3" id="KW-1185">Reference proteome</keyword>
<gene>
    <name evidence="2" type="ORF">A1232T_01288</name>
</gene>
<feature type="transmembrane region" description="Helical" evidence="1">
    <location>
        <begin position="36"/>
        <end position="55"/>
    </location>
</feature>